<keyword evidence="4 11" id="KW-0202">Cytokine</keyword>
<dbReference type="GO" id="GO:0050709">
    <property type="term" value="P:negative regulation of protein secretion"/>
    <property type="evidence" value="ECO:0007669"/>
    <property type="project" value="Ensembl"/>
</dbReference>
<sequence>VSCPTTSPPASSCPSQCRPNMCPSRCLLFLAILVLLIHLSLARATPVSRPAQCLDHSKNLLRTTKHMLEKARQTLRHYPCTPEDVDYEDITGEKTSTLKACLPLELAKNESCLASGETSSITRGSCLPPEKTSLMMTLCLSSIYEDLKMYGTEFKAINAELLDQNQKQIILDENMLAAIDELMQALNLNGEIPPQKPSLEEADPYKVKIKLCILLHAFSIRAVTINRVMSYLNAS</sequence>
<comment type="subcellular location">
    <subcellularLocation>
        <location evidence="1 11">Secreted</location>
    </subcellularLocation>
</comment>
<feature type="signal peptide" evidence="12">
    <location>
        <begin position="1"/>
        <end position="44"/>
    </location>
</feature>
<dbReference type="PANTHER" id="PTHR48485:SF1">
    <property type="entry name" value="INTERLEUKIN-12 SUBUNIT ALPHA"/>
    <property type="match status" value="1"/>
</dbReference>
<dbReference type="GO" id="GO:0005125">
    <property type="term" value="F:cytokine activity"/>
    <property type="evidence" value="ECO:0007669"/>
    <property type="project" value="UniProtKB-KW"/>
</dbReference>
<dbReference type="Ensembl" id="ENSPEMT00000021920.2">
    <property type="protein sequence ID" value="ENSPEMP00000017597.2"/>
    <property type="gene ID" value="ENSPEMG00000016462.2"/>
</dbReference>
<dbReference type="InterPro" id="IPR004281">
    <property type="entry name" value="IL-12_alpha"/>
</dbReference>
<dbReference type="GO" id="GO:0035722">
    <property type="term" value="P:interleukin-12-mediated signaling pathway"/>
    <property type="evidence" value="ECO:0007669"/>
    <property type="project" value="Ensembl"/>
</dbReference>
<dbReference type="SUPFAM" id="SSF47266">
    <property type="entry name" value="4-helical cytokines"/>
    <property type="match status" value="1"/>
</dbReference>
<dbReference type="GeneTree" id="ENSGT00390000016906"/>
<organism evidence="13 14">
    <name type="scientific">Peromyscus maniculatus bairdii</name>
    <name type="common">Prairie deer mouse</name>
    <dbReference type="NCBI Taxonomy" id="230844"/>
    <lineage>
        <taxon>Eukaryota</taxon>
        <taxon>Metazoa</taxon>
        <taxon>Chordata</taxon>
        <taxon>Craniata</taxon>
        <taxon>Vertebrata</taxon>
        <taxon>Euteleostomi</taxon>
        <taxon>Mammalia</taxon>
        <taxon>Eutheria</taxon>
        <taxon>Euarchontoglires</taxon>
        <taxon>Glires</taxon>
        <taxon>Rodentia</taxon>
        <taxon>Myomorpha</taxon>
        <taxon>Muroidea</taxon>
        <taxon>Cricetidae</taxon>
        <taxon>Neotominae</taxon>
        <taxon>Peromyscus</taxon>
    </lineage>
</organism>
<dbReference type="GO" id="GO:0034393">
    <property type="term" value="P:positive regulation of smooth muscle cell apoptotic process"/>
    <property type="evidence" value="ECO:0007669"/>
    <property type="project" value="Ensembl"/>
</dbReference>
<gene>
    <name evidence="11" type="primary">IL12A</name>
</gene>
<reference evidence="13" key="2">
    <citation type="submission" date="2025-08" db="UniProtKB">
        <authorList>
            <consortium name="Ensembl"/>
        </authorList>
    </citation>
    <scope>IDENTIFICATION</scope>
</reference>
<keyword evidence="5 11" id="KW-0964">Secreted</keyword>
<keyword evidence="14" id="KW-1185">Reference proteome</keyword>
<dbReference type="GO" id="GO:0048662">
    <property type="term" value="P:negative regulation of smooth muscle cell proliferation"/>
    <property type="evidence" value="ECO:0007669"/>
    <property type="project" value="Ensembl"/>
</dbReference>
<dbReference type="GO" id="GO:0032700">
    <property type="term" value="P:negative regulation of interleukin-17 production"/>
    <property type="evidence" value="ECO:0007669"/>
    <property type="project" value="Ensembl"/>
</dbReference>
<dbReference type="GO" id="GO:0042163">
    <property type="term" value="F:interleukin-12 beta subunit binding"/>
    <property type="evidence" value="ECO:0007669"/>
    <property type="project" value="Ensembl"/>
</dbReference>
<evidence type="ECO:0000256" key="3">
    <source>
        <dbReference type="ARBA" id="ARBA00014463"/>
    </source>
</evidence>
<evidence type="ECO:0000313" key="14">
    <source>
        <dbReference type="Proteomes" id="UP000694547"/>
    </source>
</evidence>
<keyword evidence="7 11" id="KW-0339">Growth factor</keyword>
<reference evidence="13 14" key="1">
    <citation type="submission" date="2018-10" db="EMBL/GenBank/DDBJ databases">
        <title>Improved assembly of the deer mouse Peromyscus maniculatus genome.</title>
        <authorList>
            <person name="Lassance J.-M."/>
            <person name="Hoekstra H.E."/>
        </authorList>
    </citation>
    <scope>NUCLEOTIDE SEQUENCE [LARGE SCALE GENOMIC DNA]</scope>
</reference>
<dbReference type="GO" id="GO:1900747">
    <property type="term" value="P:negative regulation of vascular endothelial growth factor signaling pathway"/>
    <property type="evidence" value="ECO:0007669"/>
    <property type="project" value="Ensembl"/>
</dbReference>
<dbReference type="Gene3D" id="1.20.1250.10">
    <property type="match status" value="1"/>
</dbReference>
<dbReference type="GO" id="GO:0043514">
    <property type="term" value="C:interleukin-12 complex"/>
    <property type="evidence" value="ECO:0007669"/>
    <property type="project" value="Ensembl"/>
</dbReference>
<dbReference type="GO" id="GO:0032729">
    <property type="term" value="P:positive regulation of type II interferon production"/>
    <property type="evidence" value="ECO:0007669"/>
    <property type="project" value="Ensembl"/>
</dbReference>
<keyword evidence="8 11" id="KW-1015">Disulfide bond</keyword>
<evidence type="ECO:0000256" key="9">
    <source>
        <dbReference type="ARBA" id="ARBA00023180"/>
    </source>
</evidence>
<comment type="subunit">
    <text evidence="10">Heterodimer with IL12B; disulfide-linked. This heterodimer is known as interleukin IL-12. Heterodimer with EBI3/IL27B; not disulfide-linked. This heterodimer is known as interleukin IL-35. Interacts with NBR1; this interaction promotes IL-12 secretion.</text>
</comment>
<evidence type="ECO:0000256" key="7">
    <source>
        <dbReference type="ARBA" id="ARBA00023030"/>
    </source>
</evidence>
<evidence type="ECO:0000256" key="6">
    <source>
        <dbReference type="ARBA" id="ARBA00022729"/>
    </source>
</evidence>
<protein>
    <recommendedName>
        <fullName evidence="3 11">Interleukin-12 subunit alpha</fullName>
        <shortName evidence="11">IL-12A</shortName>
    </recommendedName>
</protein>
<dbReference type="GO" id="GO:0046982">
    <property type="term" value="F:protein heterodimerization activity"/>
    <property type="evidence" value="ECO:0007669"/>
    <property type="project" value="Ensembl"/>
</dbReference>
<dbReference type="GO" id="GO:0032816">
    <property type="term" value="P:positive regulation of natural killer cell activation"/>
    <property type="evidence" value="ECO:0007669"/>
    <property type="project" value="Ensembl"/>
</dbReference>
<accession>A0A8C8TSI5</accession>
<comment type="subunit">
    <text evidence="11">Heterodimer with IL12B; disulfide-linked. The heterodimer is known as interleukin IL-12.</text>
</comment>
<dbReference type="GO" id="GO:0032496">
    <property type="term" value="P:response to lipopolysaccharide"/>
    <property type="evidence" value="ECO:0007669"/>
    <property type="project" value="Ensembl"/>
</dbReference>
<evidence type="ECO:0000256" key="12">
    <source>
        <dbReference type="SAM" id="SignalP"/>
    </source>
</evidence>
<dbReference type="GO" id="GO:0051135">
    <property type="term" value="P:positive regulation of NK T cell activation"/>
    <property type="evidence" value="ECO:0007669"/>
    <property type="project" value="Ensembl"/>
</dbReference>
<proteinExistence type="inferred from homology"/>
<dbReference type="GO" id="GO:0008083">
    <property type="term" value="F:growth factor activity"/>
    <property type="evidence" value="ECO:0007669"/>
    <property type="project" value="UniProtKB-KW"/>
</dbReference>
<dbReference type="FunFam" id="1.20.1250.10:FF:000020">
    <property type="entry name" value="Interleukin-12 subunit alpha"/>
    <property type="match status" value="1"/>
</dbReference>
<evidence type="ECO:0000256" key="4">
    <source>
        <dbReference type="ARBA" id="ARBA00022514"/>
    </source>
</evidence>
<reference evidence="13" key="3">
    <citation type="submission" date="2025-09" db="UniProtKB">
        <authorList>
            <consortium name="Ensembl"/>
        </authorList>
    </citation>
    <scope>IDENTIFICATION</scope>
</reference>
<evidence type="ECO:0000313" key="13">
    <source>
        <dbReference type="Ensembl" id="ENSPEMP00000017597.2"/>
    </source>
</evidence>
<comment type="similarity">
    <text evidence="2 11">Belongs to the IL-6 superfamily.</text>
</comment>
<evidence type="ECO:0000256" key="10">
    <source>
        <dbReference type="ARBA" id="ARBA00047077"/>
    </source>
</evidence>
<dbReference type="GO" id="GO:0001916">
    <property type="term" value="P:positive regulation of T cell mediated cytotoxicity"/>
    <property type="evidence" value="ECO:0007669"/>
    <property type="project" value="Ensembl"/>
</dbReference>
<dbReference type="Proteomes" id="UP000694547">
    <property type="component" value="Chromosome 6"/>
</dbReference>
<dbReference type="Pfam" id="PF03039">
    <property type="entry name" value="IL12"/>
    <property type="match status" value="1"/>
</dbReference>
<feature type="chain" id="PRO_5034633172" description="Interleukin-12 subunit alpha" evidence="12">
    <location>
        <begin position="45"/>
        <end position="235"/>
    </location>
</feature>
<dbReference type="AlphaFoldDB" id="A0A8C8TSI5"/>
<dbReference type="GO" id="GO:0010224">
    <property type="term" value="P:response to UV-B"/>
    <property type="evidence" value="ECO:0007669"/>
    <property type="project" value="Ensembl"/>
</dbReference>
<dbReference type="GO" id="GO:0045063">
    <property type="term" value="P:T-helper 1 cell differentiation"/>
    <property type="evidence" value="ECO:0007669"/>
    <property type="project" value="Ensembl"/>
</dbReference>
<keyword evidence="6 12" id="KW-0732">Signal</keyword>
<evidence type="ECO:0000256" key="1">
    <source>
        <dbReference type="ARBA" id="ARBA00004613"/>
    </source>
</evidence>
<evidence type="ECO:0000256" key="5">
    <source>
        <dbReference type="ARBA" id="ARBA00022525"/>
    </source>
</evidence>
<dbReference type="GO" id="GO:0050830">
    <property type="term" value="P:defense response to Gram-positive bacterium"/>
    <property type="evidence" value="ECO:0007669"/>
    <property type="project" value="Ensembl"/>
</dbReference>
<dbReference type="InterPro" id="IPR050676">
    <property type="entry name" value="IL-12"/>
</dbReference>
<evidence type="ECO:0000256" key="11">
    <source>
        <dbReference type="RuleBase" id="RU363133"/>
    </source>
</evidence>
<dbReference type="GO" id="GO:0045513">
    <property type="term" value="F:interleukin-27 binding"/>
    <property type="evidence" value="ECO:0007669"/>
    <property type="project" value="Ensembl"/>
</dbReference>
<comment type="function">
    <text evidence="11">Heterodimerizes with IL12B to form the IL-12 cytokine or with EBI3/IL27B to form the IL-35 cytokine. IL-12 is primarily produced by professional antigen-presenting cells (APCs) such as B-cells and dendritic cells (DCs) as well as macrophages and granulocytes and regulates T-cell and natural killer-cell responses, induces the production of interferon-gamma (IFN-gamma), favors the differentiation of T-helper 1 (Th1) cells and is an important link between innate resistance and adaptive immunity. Mechanistically, exerts its biological effects through a receptor composed of IL12R1 and IL12R2 subunits. Binding to the receptor results in the rapid tyrosine phosphorylation of a number of cellular substrates including the JAK family kinases TYK2 and JAK2. In turn, recruited STAT4 gets phosphorylated and translocates to the nucleus where it regulates cytokine/growth factor responsive genes. As part of IL-35, plays essential roles in maintaining the immune homeostasis of the liver microenvironment and functions also as an immune-suppressive cytokine. Mediates biological events through unconventional receptors composed of IL12RB2 and gp130/IL6ST heterodimers or homodimers. Signaling requires the transcription factors STAT1 and STAT4, which form a unique heterodimer that binds to distinct DNA sites.</text>
</comment>
<dbReference type="GO" id="GO:1903588">
    <property type="term" value="P:negative regulation of blood vessel endothelial cell proliferation involved in sprouting angiogenesis"/>
    <property type="evidence" value="ECO:0007669"/>
    <property type="project" value="Ensembl"/>
</dbReference>
<dbReference type="GO" id="GO:0098586">
    <property type="term" value="P:cellular response to virus"/>
    <property type="evidence" value="ECO:0007669"/>
    <property type="project" value="Ensembl"/>
</dbReference>
<keyword evidence="9" id="KW-0325">Glycoprotein</keyword>
<dbReference type="PANTHER" id="PTHR48485">
    <property type="entry name" value="INTERLEUKIN-12 SUBUNIT BETA-RELATED"/>
    <property type="match status" value="1"/>
</dbReference>
<evidence type="ECO:0000256" key="2">
    <source>
        <dbReference type="ARBA" id="ARBA00007432"/>
    </source>
</evidence>
<dbReference type="GO" id="GO:0005143">
    <property type="term" value="F:interleukin-12 receptor binding"/>
    <property type="evidence" value="ECO:0007669"/>
    <property type="project" value="InterPro"/>
</dbReference>
<dbReference type="GO" id="GO:0097191">
    <property type="term" value="P:extrinsic apoptotic signaling pathway"/>
    <property type="evidence" value="ECO:0007669"/>
    <property type="project" value="Ensembl"/>
</dbReference>
<evidence type="ECO:0000256" key="8">
    <source>
        <dbReference type="ARBA" id="ARBA00023157"/>
    </source>
</evidence>
<name>A0A8C8TSI5_PERMB</name>
<dbReference type="GO" id="GO:0002860">
    <property type="term" value="P:positive regulation of natural killer cell mediated cytotoxicity directed against tumor cell target"/>
    <property type="evidence" value="ECO:0007669"/>
    <property type="project" value="Ensembl"/>
</dbReference>
<dbReference type="GO" id="GO:0016477">
    <property type="term" value="P:cell migration"/>
    <property type="evidence" value="ECO:0007669"/>
    <property type="project" value="Ensembl"/>
</dbReference>
<dbReference type="InterPro" id="IPR009079">
    <property type="entry name" value="4_helix_cytokine-like_core"/>
</dbReference>
<dbReference type="GO" id="GO:0050671">
    <property type="term" value="P:positive regulation of lymphocyte proliferation"/>
    <property type="evidence" value="ECO:0007669"/>
    <property type="project" value="Ensembl"/>
</dbReference>
<dbReference type="GO" id="GO:2000510">
    <property type="term" value="P:positive regulation of dendritic cell chemotaxis"/>
    <property type="evidence" value="ECO:0007669"/>
    <property type="project" value="Ensembl"/>
</dbReference>